<dbReference type="EC" id="3.5.1.23" evidence="3"/>
<dbReference type="PANTHER" id="PTHR12670:SF1">
    <property type="entry name" value="NEUTRAL CERAMIDASE"/>
    <property type="match status" value="1"/>
</dbReference>
<feature type="domain" description="Neutral/alkaline non-lysosomal ceramidase N-terminal" evidence="5">
    <location>
        <begin position="45"/>
        <end position="570"/>
    </location>
</feature>
<evidence type="ECO:0000313" key="8">
    <source>
        <dbReference type="Proteomes" id="UP001610446"/>
    </source>
</evidence>
<dbReference type="EMBL" id="JBFXLU010000135">
    <property type="protein sequence ID" value="KAL2839275.1"/>
    <property type="molecule type" value="Genomic_DNA"/>
</dbReference>
<dbReference type="InterPro" id="IPR031329">
    <property type="entry name" value="NEUT/ALK_ceramidase_N"/>
</dbReference>
<keyword evidence="2 3" id="KW-0378">Hydrolase</keyword>
<evidence type="ECO:0000256" key="3">
    <source>
        <dbReference type="RuleBase" id="RU366019"/>
    </source>
</evidence>
<dbReference type="InterPro" id="IPR038445">
    <property type="entry name" value="NCDase_C_sf"/>
</dbReference>
<evidence type="ECO:0000256" key="4">
    <source>
        <dbReference type="SAM" id="SignalP"/>
    </source>
</evidence>
<dbReference type="Pfam" id="PF17048">
    <property type="entry name" value="Ceramidse_alk_C"/>
    <property type="match status" value="1"/>
</dbReference>
<feature type="domain" description="Neutral/alkaline non-lysosomal ceramidase C-terminal" evidence="6">
    <location>
        <begin position="588"/>
        <end position="751"/>
    </location>
</feature>
<dbReference type="Gene3D" id="2.60.40.2300">
    <property type="entry name" value="Neutral/alkaline non-lysosomal ceramidase, C-terminal domain"/>
    <property type="match status" value="1"/>
</dbReference>
<evidence type="ECO:0000256" key="2">
    <source>
        <dbReference type="ARBA" id="ARBA00022801"/>
    </source>
</evidence>
<dbReference type="InterPro" id="IPR031331">
    <property type="entry name" value="NEUT/ALK_ceramidase_C"/>
</dbReference>
<dbReference type="InterPro" id="IPR006823">
    <property type="entry name" value="Ceramidase_alk"/>
</dbReference>
<feature type="chain" id="PRO_5046424964" description="Neutral ceramidase" evidence="4">
    <location>
        <begin position="25"/>
        <end position="753"/>
    </location>
</feature>
<keyword evidence="4" id="KW-0732">Signal</keyword>
<keyword evidence="3" id="KW-0746">Sphingolipid metabolism</keyword>
<keyword evidence="8" id="KW-1185">Reference proteome</keyword>
<protein>
    <recommendedName>
        <fullName evidence="3">Neutral ceramidase</fullName>
        <ecNumber evidence="3">3.5.1.23</ecNumber>
    </recommendedName>
</protein>
<sequence>MHFSSTSLFLSFLTALLLVSTSVSLQFTGFRHSFDKRATNSSSTFLVGVGKADITGPVAEVVFAGFANSSQVGTGLRQRLYARTFIFADPADVTNTFIYTILDAQSGDTATRHGILQGLATLGGEYARYGEHNVAITGTHSHSGPGAWHNYLIVQISTLGFNKQSYDAIVQGALLSITRAHERLALSEITVASTDIVDGNINRSPYAYLANPASERANYVHDTDKSMTLLKIDRLSDGKSTGILSFFSIHGTSVYNNNTLVNGDNKGVAAYLFERSVRNDPRFSSDFVAGFSQSSVGDSSPNVLGAFCEDTGLPCRFSDSTCNGDTKLCRGRGPYFQENDNGAKSCFEMGRRQYAAASNLYKEMALGEAQNAVQLAGQSSVSAFHVYQEMAGFHFTSPFNGSALSTCYAALGFSFAGGATDGPGYFDFTQNASGPATENPIWKLVSHIVHRPSPEQVQCQAPKKILLDVGMNTFPYAWEPSIVDFQTLRIGQLLIVVSASEVTTMAGRRWKAAVSQEAERVLSISNPIITLGSPANTYAHYVTTEEEYGIQRYEGGSTLWGPNQLAAYVNISMSYLPYLGKPENVASLPAIPSGPSPPVNIDKYLSFTPSVFYDNPPIGRSFGDVVSSSGTTKEYSPGGHFAVTFVGANPRNNLRLEGTYAAVEMQSANNTGWVTVRDDSDWNLTFEWKRTGTIIGSSEVTLTWYIEDLYYLTGSPSKLQSGTYRLRYYGNSKSILGERRTIEGIGPSFRVRV</sequence>
<accession>A0ABR4JGW0</accession>
<comment type="similarity">
    <text evidence="1 3">Belongs to the neutral ceramidase family.</text>
</comment>
<keyword evidence="3" id="KW-0443">Lipid metabolism</keyword>
<reference evidence="7 8" key="1">
    <citation type="submission" date="2024-07" db="EMBL/GenBank/DDBJ databases">
        <title>Section-level genome sequencing and comparative genomics of Aspergillus sections Usti and Cavernicolus.</title>
        <authorList>
            <consortium name="Lawrence Berkeley National Laboratory"/>
            <person name="Nybo J.L."/>
            <person name="Vesth T.C."/>
            <person name="Theobald S."/>
            <person name="Frisvad J.C."/>
            <person name="Larsen T.O."/>
            <person name="Kjaerboelling I."/>
            <person name="Rothschild-Mancinelli K."/>
            <person name="Lyhne E.K."/>
            <person name="Kogle M.E."/>
            <person name="Barry K."/>
            <person name="Clum A."/>
            <person name="Na H."/>
            <person name="Ledsgaard L."/>
            <person name="Lin J."/>
            <person name="Lipzen A."/>
            <person name="Kuo A."/>
            <person name="Riley R."/>
            <person name="Mondo S."/>
            <person name="Labutti K."/>
            <person name="Haridas S."/>
            <person name="Pangalinan J."/>
            <person name="Salamov A.A."/>
            <person name="Simmons B.A."/>
            <person name="Magnuson J.K."/>
            <person name="Chen J."/>
            <person name="Drula E."/>
            <person name="Henrissat B."/>
            <person name="Wiebenga A."/>
            <person name="Lubbers R.J."/>
            <person name="Gomes A.C."/>
            <person name="Makela M.R."/>
            <person name="Stajich J."/>
            <person name="Grigoriev I.V."/>
            <person name="Mortensen U.H."/>
            <person name="De Vries R.P."/>
            <person name="Baker S.E."/>
            <person name="Andersen M.R."/>
        </authorList>
    </citation>
    <scope>NUCLEOTIDE SEQUENCE [LARGE SCALE GENOMIC DNA]</scope>
    <source>
        <strain evidence="7 8">CBS 123904</strain>
    </source>
</reference>
<proteinExistence type="inferred from homology"/>
<feature type="signal peptide" evidence="4">
    <location>
        <begin position="1"/>
        <end position="24"/>
    </location>
</feature>
<evidence type="ECO:0000313" key="7">
    <source>
        <dbReference type="EMBL" id="KAL2839275.1"/>
    </source>
</evidence>
<evidence type="ECO:0000259" key="5">
    <source>
        <dbReference type="Pfam" id="PF04734"/>
    </source>
</evidence>
<gene>
    <name evidence="7" type="ORF">BJY01DRAFT_257793</name>
</gene>
<organism evidence="7 8">
    <name type="scientific">Aspergillus pseudoustus</name>
    <dbReference type="NCBI Taxonomy" id="1810923"/>
    <lineage>
        <taxon>Eukaryota</taxon>
        <taxon>Fungi</taxon>
        <taxon>Dikarya</taxon>
        <taxon>Ascomycota</taxon>
        <taxon>Pezizomycotina</taxon>
        <taxon>Eurotiomycetes</taxon>
        <taxon>Eurotiomycetidae</taxon>
        <taxon>Eurotiales</taxon>
        <taxon>Aspergillaceae</taxon>
        <taxon>Aspergillus</taxon>
        <taxon>Aspergillus subgen. Nidulantes</taxon>
    </lineage>
</organism>
<evidence type="ECO:0000259" key="6">
    <source>
        <dbReference type="Pfam" id="PF17048"/>
    </source>
</evidence>
<dbReference type="Proteomes" id="UP001610446">
    <property type="component" value="Unassembled WGS sequence"/>
</dbReference>
<comment type="caution">
    <text evidence="7">The sequence shown here is derived from an EMBL/GenBank/DDBJ whole genome shotgun (WGS) entry which is preliminary data.</text>
</comment>
<dbReference type="Pfam" id="PF04734">
    <property type="entry name" value="Ceramidase_alk"/>
    <property type="match status" value="1"/>
</dbReference>
<name>A0ABR4JGW0_9EURO</name>
<evidence type="ECO:0000256" key="1">
    <source>
        <dbReference type="ARBA" id="ARBA00009835"/>
    </source>
</evidence>
<comment type="catalytic activity">
    <reaction evidence="3">
        <text>an N-acylsphing-4-enine + H2O = sphing-4-enine + a fatty acid</text>
        <dbReference type="Rhea" id="RHEA:20856"/>
        <dbReference type="ChEBI" id="CHEBI:15377"/>
        <dbReference type="ChEBI" id="CHEBI:28868"/>
        <dbReference type="ChEBI" id="CHEBI:52639"/>
        <dbReference type="ChEBI" id="CHEBI:57756"/>
        <dbReference type="EC" id="3.5.1.23"/>
    </reaction>
</comment>
<dbReference type="PANTHER" id="PTHR12670">
    <property type="entry name" value="CERAMIDASE"/>
    <property type="match status" value="1"/>
</dbReference>